<gene>
    <name evidence="2" type="ORF">HELGO_WM24851</name>
</gene>
<dbReference type="PANTHER" id="PTHR22916">
    <property type="entry name" value="GLYCOSYLTRANSFERASE"/>
    <property type="match status" value="1"/>
</dbReference>
<dbReference type="InterPro" id="IPR029044">
    <property type="entry name" value="Nucleotide-diphossugar_trans"/>
</dbReference>
<evidence type="ECO:0000313" key="2">
    <source>
        <dbReference type="EMBL" id="CAA6826035.1"/>
    </source>
</evidence>
<dbReference type="InterPro" id="IPR001173">
    <property type="entry name" value="Glyco_trans_2-like"/>
</dbReference>
<proteinExistence type="predicted"/>
<dbReference type="SUPFAM" id="SSF53448">
    <property type="entry name" value="Nucleotide-diphospho-sugar transferases"/>
    <property type="match status" value="1"/>
</dbReference>
<dbReference type="AlphaFoldDB" id="A0A6S6U2X7"/>
<reference evidence="2" key="1">
    <citation type="submission" date="2020-01" db="EMBL/GenBank/DDBJ databases">
        <authorList>
            <person name="Meier V. D."/>
            <person name="Meier V D."/>
        </authorList>
    </citation>
    <scope>NUCLEOTIDE SEQUENCE</scope>
    <source>
        <strain evidence="2">HLG_WM_MAG_01</strain>
    </source>
</reference>
<dbReference type="EMBL" id="CACVAS010000142">
    <property type="protein sequence ID" value="CAA6826035.1"/>
    <property type="molecule type" value="Genomic_DNA"/>
</dbReference>
<name>A0A6S6U2X7_9BACT</name>
<feature type="domain" description="Glycosyltransferase 2-like" evidence="1">
    <location>
        <begin position="8"/>
        <end position="134"/>
    </location>
</feature>
<dbReference type="Pfam" id="PF00535">
    <property type="entry name" value="Glycos_transf_2"/>
    <property type="match status" value="1"/>
</dbReference>
<keyword evidence="2" id="KW-0808">Transferase</keyword>
<dbReference type="GO" id="GO:0016758">
    <property type="term" value="F:hexosyltransferase activity"/>
    <property type="evidence" value="ECO:0007669"/>
    <property type="project" value="UniProtKB-ARBA"/>
</dbReference>
<accession>A0A6S6U2X7</accession>
<evidence type="ECO:0000259" key="1">
    <source>
        <dbReference type="Pfam" id="PF00535"/>
    </source>
</evidence>
<dbReference type="PANTHER" id="PTHR22916:SF65">
    <property type="entry name" value="SLR1065 PROTEIN"/>
    <property type="match status" value="1"/>
</dbReference>
<dbReference type="Gene3D" id="3.90.550.10">
    <property type="entry name" value="Spore Coat Polysaccharide Biosynthesis Protein SpsA, Chain A"/>
    <property type="match status" value="1"/>
</dbReference>
<protein>
    <submittedName>
        <fullName evidence="2">Glycosyl transferase, family 2</fullName>
    </submittedName>
</protein>
<organism evidence="2">
    <name type="scientific">uncultured Sulfurovum sp</name>
    <dbReference type="NCBI Taxonomy" id="269237"/>
    <lineage>
        <taxon>Bacteria</taxon>
        <taxon>Pseudomonadati</taxon>
        <taxon>Campylobacterota</taxon>
        <taxon>Epsilonproteobacteria</taxon>
        <taxon>Campylobacterales</taxon>
        <taxon>Sulfurovaceae</taxon>
        <taxon>Sulfurovum</taxon>
        <taxon>environmental samples</taxon>
    </lineage>
</organism>
<sequence length="268" mass="30217">MNNSPIVTIVTISYNQAEFLERTILSVINQTYKNIEYIIFDGGSTDGSIELIEKYKEHFAHINIGPDGGAANALNSAFNLATGELHAYINSDDELNLNTVETWVQSFEKYPDSDIIYGDIDIIDENGKPTTLPGKSVSTFLAGPYNPRIGSCGSSAIPQQASCARAHLFKEIGGFDPTNRSSWDGEFFVDAAIRDAKFKRISGVLAKFRVHGESISGTNKHEEQRKRDHARMREKWNSSSIEVSKFECILSRYFIKVYRAFRYLFFRK</sequence>